<dbReference type="Proteomes" id="UP001217089">
    <property type="component" value="Unassembled WGS sequence"/>
</dbReference>
<reference evidence="5 6" key="1">
    <citation type="submission" date="2022-12" db="EMBL/GenBank/DDBJ databases">
        <title>Chromosome-level genome of Tegillarca granosa.</title>
        <authorList>
            <person name="Kim J."/>
        </authorList>
    </citation>
    <scope>NUCLEOTIDE SEQUENCE [LARGE SCALE GENOMIC DNA]</scope>
    <source>
        <strain evidence="5">Teg-2019</strain>
        <tissue evidence="5">Adductor muscle</tissue>
    </source>
</reference>
<evidence type="ECO:0000256" key="1">
    <source>
        <dbReference type="ARBA" id="ARBA00004613"/>
    </source>
</evidence>
<dbReference type="Pfam" id="PF14704">
    <property type="entry name" value="DERM"/>
    <property type="match status" value="1"/>
</dbReference>
<dbReference type="PANTHER" id="PTHR15040:SF1">
    <property type="entry name" value="DERMATOPONTIN-LIKE ISOFORM X1"/>
    <property type="match status" value="1"/>
</dbReference>
<keyword evidence="3" id="KW-0964">Secreted</keyword>
<dbReference type="InterPro" id="IPR026645">
    <property type="entry name" value="Dermatopontin"/>
</dbReference>
<protein>
    <recommendedName>
        <fullName evidence="7">Dermatopontin</fullName>
    </recommendedName>
</protein>
<organism evidence="5 6">
    <name type="scientific">Tegillarca granosa</name>
    <name type="common">Malaysian cockle</name>
    <name type="synonym">Anadara granosa</name>
    <dbReference type="NCBI Taxonomy" id="220873"/>
    <lineage>
        <taxon>Eukaryota</taxon>
        <taxon>Metazoa</taxon>
        <taxon>Spiralia</taxon>
        <taxon>Lophotrochozoa</taxon>
        <taxon>Mollusca</taxon>
        <taxon>Bivalvia</taxon>
        <taxon>Autobranchia</taxon>
        <taxon>Pteriomorphia</taxon>
        <taxon>Arcoida</taxon>
        <taxon>Arcoidea</taxon>
        <taxon>Arcidae</taxon>
        <taxon>Tegillarca</taxon>
    </lineage>
</organism>
<gene>
    <name evidence="5" type="ORF">KUTeg_007316</name>
</gene>
<evidence type="ECO:0000256" key="2">
    <source>
        <dbReference type="ARBA" id="ARBA00008712"/>
    </source>
</evidence>
<comment type="subcellular location">
    <subcellularLocation>
        <location evidence="1">Secreted</location>
    </subcellularLocation>
</comment>
<proteinExistence type="inferred from homology"/>
<name>A0ABQ9FEV2_TEGGR</name>
<sequence>MVHIRTPQTSVRVNSKTTGLSLFLLIGVSAISADWANNFDEHFTFTCPAGQSISRIMSVHDNGHEDRRWSFECRQNPGTTGKCFWSGYVNSYDQLLEYHCPDSHFVHGVESIHDNGKEDRKFSFYCCEAPGNVK</sequence>
<evidence type="ECO:0000313" key="6">
    <source>
        <dbReference type="Proteomes" id="UP001217089"/>
    </source>
</evidence>
<dbReference type="PANTHER" id="PTHR15040">
    <property type="entry name" value="DERMATOPONTIN-RELATED"/>
    <property type="match status" value="1"/>
</dbReference>
<accession>A0ABQ9FEV2</accession>
<evidence type="ECO:0000256" key="3">
    <source>
        <dbReference type="ARBA" id="ARBA00022525"/>
    </source>
</evidence>
<comment type="caution">
    <text evidence="5">The sequence shown here is derived from an EMBL/GenBank/DDBJ whole genome shotgun (WGS) entry which is preliminary data.</text>
</comment>
<comment type="similarity">
    <text evidence="2">Belongs to the dermatopontin family.</text>
</comment>
<dbReference type="EMBL" id="JARBDR010000337">
    <property type="protein sequence ID" value="KAJ8315166.1"/>
    <property type="molecule type" value="Genomic_DNA"/>
</dbReference>
<evidence type="ECO:0000313" key="5">
    <source>
        <dbReference type="EMBL" id="KAJ8315166.1"/>
    </source>
</evidence>
<keyword evidence="4" id="KW-1015">Disulfide bond</keyword>
<evidence type="ECO:0008006" key="7">
    <source>
        <dbReference type="Google" id="ProtNLM"/>
    </source>
</evidence>
<evidence type="ECO:0000256" key="4">
    <source>
        <dbReference type="ARBA" id="ARBA00023157"/>
    </source>
</evidence>
<keyword evidence="6" id="KW-1185">Reference proteome</keyword>